<keyword evidence="9" id="KW-0206">Cytoskeleton</keyword>
<keyword evidence="14" id="KW-0812">Transmembrane</keyword>
<dbReference type="PROSITE" id="PS50005">
    <property type="entry name" value="TPR"/>
    <property type="match status" value="1"/>
</dbReference>
<dbReference type="GO" id="GO:0005813">
    <property type="term" value="C:centrosome"/>
    <property type="evidence" value="ECO:0007669"/>
    <property type="project" value="UniProtKB-SubCell"/>
</dbReference>
<dbReference type="Pfam" id="PF07714">
    <property type="entry name" value="PK_Tyr_Ser-Thr"/>
    <property type="match status" value="1"/>
</dbReference>
<evidence type="ECO:0000256" key="8">
    <source>
        <dbReference type="ARBA" id="ARBA00022840"/>
    </source>
</evidence>
<dbReference type="OrthoDB" id="434800at2"/>
<dbReference type="SUPFAM" id="SSF49344">
    <property type="entry name" value="CBD9-like"/>
    <property type="match status" value="1"/>
</dbReference>
<reference evidence="16 17" key="1">
    <citation type="submission" date="2019-02" db="EMBL/GenBank/DDBJ databases">
        <title>Deep-cultivation of Planctomycetes and their phenomic and genomic characterization uncovers novel biology.</title>
        <authorList>
            <person name="Wiegand S."/>
            <person name="Jogler M."/>
            <person name="Boedeker C."/>
            <person name="Pinto D."/>
            <person name="Vollmers J."/>
            <person name="Rivas-Marin E."/>
            <person name="Kohn T."/>
            <person name="Peeters S.H."/>
            <person name="Heuer A."/>
            <person name="Rast P."/>
            <person name="Oberbeckmann S."/>
            <person name="Bunk B."/>
            <person name="Jeske O."/>
            <person name="Meyerdierks A."/>
            <person name="Storesund J.E."/>
            <person name="Kallscheuer N."/>
            <person name="Luecker S."/>
            <person name="Lage O.M."/>
            <person name="Pohl T."/>
            <person name="Merkel B.J."/>
            <person name="Hornburger P."/>
            <person name="Mueller R.-W."/>
            <person name="Bruemmer F."/>
            <person name="Labrenz M."/>
            <person name="Spormann A.M."/>
            <person name="Op den Camp H."/>
            <person name="Overmann J."/>
            <person name="Amann R."/>
            <person name="Jetten M.S.M."/>
            <person name="Mascher T."/>
            <person name="Medema M.H."/>
            <person name="Devos D.P."/>
            <person name="Kaster A.-K."/>
            <person name="Ovreas L."/>
            <person name="Rohde M."/>
            <person name="Galperin M.Y."/>
            <person name="Jogler C."/>
        </authorList>
    </citation>
    <scope>NUCLEOTIDE SEQUENCE [LARGE SCALE GENOMIC DNA]</scope>
    <source>
        <strain evidence="16 17">ElP</strain>
    </source>
</reference>
<dbReference type="EC" id="2.7.11.1" evidence="16"/>
<evidence type="ECO:0000256" key="2">
    <source>
        <dbReference type="ARBA" id="ARBA00004647"/>
    </source>
</evidence>
<name>A0A518GX65_9BACT</name>
<dbReference type="CDD" id="cd14014">
    <property type="entry name" value="STKc_PknB_like"/>
    <property type="match status" value="1"/>
</dbReference>
<dbReference type="PROSITE" id="PS00107">
    <property type="entry name" value="PROTEIN_KINASE_ATP"/>
    <property type="match status" value="1"/>
</dbReference>
<accession>A0A518GX65</accession>
<evidence type="ECO:0000256" key="14">
    <source>
        <dbReference type="SAM" id="Phobius"/>
    </source>
</evidence>
<dbReference type="PROSITE" id="PS00108">
    <property type="entry name" value="PROTEIN_KINASE_ST"/>
    <property type="match status" value="1"/>
</dbReference>
<feature type="region of interest" description="Disordered" evidence="13">
    <location>
        <begin position="228"/>
        <end position="251"/>
    </location>
</feature>
<dbReference type="SMART" id="SM00220">
    <property type="entry name" value="S_TKc"/>
    <property type="match status" value="1"/>
</dbReference>
<dbReference type="Gene3D" id="1.25.40.10">
    <property type="entry name" value="Tetratricopeptide repeat domain"/>
    <property type="match status" value="3"/>
</dbReference>
<evidence type="ECO:0000256" key="1">
    <source>
        <dbReference type="ARBA" id="ARBA00004300"/>
    </source>
</evidence>
<dbReference type="RefSeq" id="WP_145267569.1">
    <property type="nucleotide sequence ID" value="NZ_CP036426.1"/>
</dbReference>
<evidence type="ECO:0000259" key="15">
    <source>
        <dbReference type="PROSITE" id="PS50011"/>
    </source>
</evidence>
<keyword evidence="14" id="KW-1133">Transmembrane helix</keyword>
<keyword evidence="14" id="KW-0472">Membrane</keyword>
<dbReference type="InterPro" id="IPR008271">
    <property type="entry name" value="Ser/Thr_kinase_AS"/>
</dbReference>
<evidence type="ECO:0000256" key="13">
    <source>
        <dbReference type="SAM" id="MobiDB-lite"/>
    </source>
</evidence>
<evidence type="ECO:0000256" key="3">
    <source>
        <dbReference type="ARBA" id="ARBA00010886"/>
    </source>
</evidence>
<feature type="binding site" evidence="11">
    <location>
        <position position="115"/>
    </location>
    <ligand>
        <name>ATP</name>
        <dbReference type="ChEBI" id="CHEBI:30616"/>
    </ligand>
</feature>
<evidence type="ECO:0000313" key="16">
    <source>
        <dbReference type="EMBL" id="QDV33163.1"/>
    </source>
</evidence>
<proteinExistence type="inferred from homology"/>
<protein>
    <submittedName>
        <fullName evidence="16">Serine/threonine-protein kinase pkn5</fullName>
        <ecNumber evidence="16">2.7.11.1</ecNumber>
    </submittedName>
</protein>
<dbReference type="SUPFAM" id="SSF48452">
    <property type="entry name" value="TPR-like"/>
    <property type="match status" value="3"/>
</dbReference>
<dbReference type="Pfam" id="PF13374">
    <property type="entry name" value="TPR_10"/>
    <property type="match status" value="2"/>
</dbReference>
<dbReference type="InterPro" id="IPR017441">
    <property type="entry name" value="Protein_kinase_ATP_BS"/>
</dbReference>
<dbReference type="Gene3D" id="1.10.510.10">
    <property type="entry name" value="Transferase(Phosphotransferase) domain 1"/>
    <property type="match status" value="1"/>
</dbReference>
<evidence type="ECO:0000256" key="10">
    <source>
        <dbReference type="PROSITE-ProRule" id="PRU00339"/>
    </source>
</evidence>
<comment type="similarity">
    <text evidence="3">Belongs to the protein kinase superfamily. NEK Ser/Thr protein kinase family. NIMA subfamily.</text>
</comment>
<gene>
    <name evidence="16" type="primary">pkn5_1</name>
    <name evidence="16" type="ORF">ElP_10050</name>
</gene>
<keyword evidence="7 16" id="KW-0418">Kinase</keyword>
<dbReference type="EMBL" id="CP036426">
    <property type="protein sequence ID" value="QDV33163.1"/>
    <property type="molecule type" value="Genomic_DNA"/>
</dbReference>
<feature type="region of interest" description="Disordered" evidence="13">
    <location>
        <begin position="1195"/>
        <end position="1220"/>
    </location>
</feature>
<comment type="subcellular location">
    <subcellularLocation>
        <location evidence="1">Cytoplasm</location>
        <location evidence="1">Cytoskeleton</location>
        <location evidence="1">Microtubule organizing center</location>
        <location evidence="1">Centrosome</location>
    </subcellularLocation>
    <subcellularLocation>
        <location evidence="2">Cytoplasm</location>
        <location evidence="2">Cytoskeleton</location>
        <location evidence="2">Spindle pole</location>
    </subcellularLocation>
</comment>
<dbReference type="InterPro" id="IPR011009">
    <property type="entry name" value="Kinase-like_dom_sf"/>
</dbReference>
<organism evidence="16 17">
    <name type="scientific">Tautonia plasticadhaerens</name>
    <dbReference type="NCBI Taxonomy" id="2527974"/>
    <lineage>
        <taxon>Bacteria</taxon>
        <taxon>Pseudomonadati</taxon>
        <taxon>Planctomycetota</taxon>
        <taxon>Planctomycetia</taxon>
        <taxon>Isosphaerales</taxon>
        <taxon>Isosphaeraceae</taxon>
        <taxon>Tautonia</taxon>
    </lineage>
</organism>
<dbReference type="GO" id="GO:0004674">
    <property type="term" value="F:protein serine/threonine kinase activity"/>
    <property type="evidence" value="ECO:0007669"/>
    <property type="project" value="UniProtKB-KW"/>
</dbReference>
<feature type="transmembrane region" description="Helical" evidence="14">
    <location>
        <begin position="459"/>
        <end position="482"/>
    </location>
</feature>
<dbReference type="GO" id="GO:0005524">
    <property type="term" value="F:ATP binding"/>
    <property type="evidence" value="ECO:0007669"/>
    <property type="project" value="UniProtKB-UniRule"/>
</dbReference>
<evidence type="ECO:0000256" key="9">
    <source>
        <dbReference type="ARBA" id="ARBA00023212"/>
    </source>
</evidence>
<evidence type="ECO:0000256" key="7">
    <source>
        <dbReference type="ARBA" id="ARBA00022777"/>
    </source>
</evidence>
<dbReference type="SUPFAM" id="SSF56112">
    <property type="entry name" value="Protein kinase-like (PK-like)"/>
    <property type="match status" value="1"/>
</dbReference>
<feature type="coiled-coil region" evidence="12">
    <location>
        <begin position="802"/>
        <end position="829"/>
    </location>
</feature>
<feature type="domain" description="Protein kinase" evidence="15">
    <location>
        <begin position="86"/>
        <end position="433"/>
    </location>
</feature>
<evidence type="ECO:0000256" key="12">
    <source>
        <dbReference type="SAM" id="Coils"/>
    </source>
</evidence>
<keyword evidence="12" id="KW-0175">Coiled coil</keyword>
<feature type="coiled-coil region" evidence="12">
    <location>
        <begin position="509"/>
        <end position="541"/>
    </location>
</feature>
<keyword evidence="10" id="KW-0802">TPR repeat</keyword>
<evidence type="ECO:0000256" key="6">
    <source>
        <dbReference type="ARBA" id="ARBA00022741"/>
    </source>
</evidence>
<dbReference type="Proteomes" id="UP000317835">
    <property type="component" value="Chromosome"/>
</dbReference>
<dbReference type="Gene3D" id="3.30.200.20">
    <property type="entry name" value="Phosphorylase Kinase, domain 1"/>
    <property type="match status" value="1"/>
</dbReference>
<keyword evidence="6 11" id="KW-0547">Nucleotide-binding</keyword>
<keyword evidence="8 11" id="KW-0067">ATP-binding</keyword>
<keyword evidence="4" id="KW-0723">Serine/threonine-protein kinase</keyword>
<keyword evidence="5 16" id="KW-0808">Transferase</keyword>
<evidence type="ECO:0000313" key="17">
    <source>
        <dbReference type="Proteomes" id="UP000317835"/>
    </source>
</evidence>
<dbReference type="InterPro" id="IPR000719">
    <property type="entry name" value="Prot_kinase_dom"/>
</dbReference>
<dbReference type="PROSITE" id="PS50011">
    <property type="entry name" value="PROTEIN_KINASE_DOM"/>
    <property type="match status" value="1"/>
</dbReference>
<dbReference type="InterPro" id="IPR001245">
    <property type="entry name" value="Ser-Thr/Tyr_kinase_cat_dom"/>
</dbReference>
<dbReference type="PANTHER" id="PTHR43289:SF6">
    <property type="entry name" value="SERINE_THREONINE-PROTEIN KINASE NEKL-3"/>
    <property type="match status" value="1"/>
</dbReference>
<dbReference type="SMART" id="SM00028">
    <property type="entry name" value="TPR"/>
    <property type="match status" value="7"/>
</dbReference>
<keyword evidence="9" id="KW-0963">Cytoplasm</keyword>
<dbReference type="Gene3D" id="2.60.40.1190">
    <property type="match status" value="1"/>
</dbReference>
<dbReference type="PANTHER" id="PTHR43289">
    <property type="entry name" value="MITOGEN-ACTIVATED PROTEIN KINASE KINASE KINASE 20-RELATED"/>
    <property type="match status" value="1"/>
</dbReference>
<evidence type="ECO:0000256" key="11">
    <source>
        <dbReference type="PROSITE-ProRule" id="PRU10141"/>
    </source>
</evidence>
<dbReference type="KEGG" id="tpla:ElP_10050"/>
<dbReference type="Pfam" id="PF13424">
    <property type="entry name" value="TPR_12"/>
    <property type="match status" value="5"/>
</dbReference>
<feature type="repeat" description="TPR" evidence="10">
    <location>
        <begin position="590"/>
        <end position="623"/>
    </location>
</feature>
<dbReference type="InterPro" id="IPR019734">
    <property type="entry name" value="TPR_rpt"/>
</dbReference>
<sequence length="1446" mass="159469">MSTSGSRSEIVLRLAEEFLDRYRGGQRPSLQEYIDRHPELAGEIREVFPAMAMMEQIAIADESLAGDPTGPAPSRRDAPLEQLGDYRILREIGRGGMGVVYEAEQESLGRHVALKVLPPHALRDPVQVRRFEREARAAARLHHTNIVPVFGVGEEAGTYYYVMQYIQGQSLDEVLLELRRLRKAAPLHAMDRDATVPTSAAAPPSAAEVARSLWTGRFTAAAVPEAGDVTPTASTEAAHDPGSATTSGGSVADSSLLVGSGTAGHARRSYSRRVARLGIQVAEALAHAAEQGITHRDIKPSNLLLDIRGAIWVTDFGLAKSAGQDDLTHTGDLVGTLRYMAPERLHGQADHRSDLYALGLTLYELLTLRPAFGESDRGRLVDSITRTDPPRLTRVDPTIRRDLATIVHKAMAKQPADRYQTAAELAADLERYLEDRPIKARPLSIAGVAWRWCRRNPAVASLLGIITLLLMGVAAGSVAAAYRFNTLAAAERSTRLKAVAASLRADQQAERADQAADLANRRAAEAEEARALADLRATEARAVVDFLVNDMLASPSPEQAQGETVTVSDVLERAAERVGAQFADQPLIEASIRHTLGQTFEGLGQYEEAENHLARAVELRTEHLGAEHLTTCESSFRFGWVLFRQGQNAKAQEHFEDLLEICRREYGPEHENTLNVMNGLAAAYYVLGRFGEALALHEEALEIKRRTLDPEDPGTLVTMNNLANVYRSLGRIREARDLYAAAVEVERRIRPNHPGTPLTMQNLAITLDQLGHREEAAALLKEAMESRLRILGYDHHMTRDSIQAYLNHLENFEEDRAFFEKQIARARREKGPEDPETLFWTTYLADQHRRRGDLEEARVLYDRVLAGRRRALGPDHRDTISTLGVLAGIAEAQGDPEKAERLLTDALEAERSRGPDRSETIRTANRLARLMAEHGKTDEAEALLERGRDDCLRSLGFADPTTHEAISILFSFLREHDRDDQALALAEDTQQRARRELGLDDQRTYEWINILAGVHQARDELEEAQRLYEEAAAGLSRTLRADHAQTIATTLALSELMEERGLHEPADARLDQVIESRTRTLGFGRNETKLAILTRLKRHFDRGDFEEGRAFADEVLERCRASLGSDDSDMLWYQNALALLYRNHGSADEARAILDEVIATARRRLESTGDTPTDPLLTQSLGMELARARAVLGKLHGPGKPDDPSGPPSVPVTIEAPYRPESPVADGTIGPEEYGPALDVSFDDDRNPGRMYRWLDPRGKARDDLSFRIMAAYSDASLFLAVQVRDSFLVADPQALDPVQSNDHVEVFINGDLTANDHNFGPASPPSGGADFGSREGFQLLADTAGNQYTGTPEFTNDDWTAGASTTEDGYVIEFEIPLDLIDTRDGPESAPAAPGALLLMNIAITDNDDVTNRQMSYAILWSEDPALSPYVGGEDTWPVGLHLVP</sequence>
<keyword evidence="17" id="KW-1185">Reference proteome</keyword>
<evidence type="ECO:0000256" key="5">
    <source>
        <dbReference type="ARBA" id="ARBA00022679"/>
    </source>
</evidence>
<dbReference type="GO" id="GO:0000922">
    <property type="term" value="C:spindle pole"/>
    <property type="evidence" value="ECO:0007669"/>
    <property type="project" value="UniProtKB-SubCell"/>
</dbReference>
<dbReference type="InterPro" id="IPR011990">
    <property type="entry name" value="TPR-like_helical_dom_sf"/>
</dbReference>
<evidence type="ECO:0000256" key="4">
    <source>
        <dbReference type="ARBA" id="ARBA00022527"/>
    </source>
</evidence>